<dbReference type="EMBL" id="JAUUTP010000037">
    <property type="protein sequence ID" value="MDP1421257.1"/>
    <property type="molecule type" value="Genomic_DNA"/>
</dbReference>
<keyword evidence="1" id="KW-0472">Membrane</keyword>
<dbReference type="Proteomes" id="UP001178277">
    <property type="component" value="Unassembled WGS sequence"/>
</dbReference>
<keyword evidence="1" id="KW-1133">Transmembrane helix</keyword>
<comment type="caution">
    <text evidence="2">The sequence shown here is derived from an EMBL/GenBank/DDBJ whole genome shotgun (WGS) entry which is preliminary data.</text>
</comment>
<name>A0AA90PB10_9BACI</name>
<gene>
    <name evidence="2" type="ORF">Q8G35_23490</name>
</gene>
<keyword evidence="1" id="KW-0812">Transmembrane</keyword>
<evidence type="ECO:0000256" key="1">
    <source>
        <dbReference type="SAM" id="Phobius"/>
    </source>
</evidence>
<proteinExistence type="predicted"/>
<protein>
    <submittedName>
        <fullName evidence="2">Uncharacterized protein</fullName>
    </submittedName>
</protein>
<dbReference type="RefSeq" id="WP_305162291.1">
    <property type="nucleotide sequence ID" value="NZ_JAUUTP010000037.1"/>
</dbReference>
<organism evidence="2 3">
    <name type="scientific">Peribacillus simplex</name>
    <dbReference type="NCBI Taxonomy" id="1478"/>
    <lineage>
        <taxon>Bacteria</taxon>
        <taxon>Bacillati</taxon>
        <taxon>Bacillota</taxon>
        <taxon>Bacilli</taxon>
        <taxon>Bacillales</taxon>
        <taxon>Bacillaceae</taxon>
        <taxon>Peribacillus</taxon>
    </lineage>
</organism>
<sequence length="59" mass="6513">MKEKVSQLTTVFSDFFMAACCLGSLIFIPLGLTGFAGALSFYSLKYRLLFTIVNIIHSS</sequence>
<evidence type="ECO:0000313" key="2">
    <source>
        <dbReference type="EMBL" id="MDP1421257.1"/>
    </source>
</evidence>
<accession>A0AA90PB10</accession>
<dbReference type="AlphaFoldDB" id="A0AA90PB10"/>
<reference evidence="2" key="1">
    <citation type="submission" date="2023-07" db="EMBL/GenBank/DDBJ databases">
        <title>Murine gut Bacillus species.</title>
        <authorList>
            <person name="Gutman E."/>
            <person name="Hashuel R."/>
            <person name="Litvak Y."/>
        </authorList>
    </citation>
    <scope>NUCLEOTIDE SEQUENCE</scope>
    <source>
        <strain evidence="2">RU283</strain>
    </source>
</reference>
<feature type="transmembrane region" description="Helical" evidence="1">
    <location>
        <begin position="15"/>
        <end position="42"/>
    </location>
</feature>
<evidence type="ECO:0000313" key="3">
    <source>
        <dbReference type="Proteomes" id="UP001178277"/>
    </source>
</evidence>